<feature type="domain" description="Histidine-specific methyltransferase SAM-dependent" evidence="3">
    <location>
        <begin position="24"/>
        <end position="326"/>
    </location>
</feature>
<accession>A0A167GTF6</accession>
<dbReference type="OrthoDB" id="5289726at2"/>
<comment type="caution">
    <text evidence="4">The sequence shown here is derived from an EMBL/GenBank/DDBJ whole genome shotgun (WGS) entry which is preliminary data.</text>
</comment>
<dbReference type="GO" id="GO:0008168">
    <property type="term" value="F:methyltransferase activity"/>
    <property type="evidence" value="ECO:0007669"/>
    <property type="project" value="UniProtKB-KW"/>
</dbReference>
<dbReference type="EMBL" id="AUXZ01000001">
    <property type="protein sequence ID" value="KZN56532.1"/>
    <property type="molecule type" value="Genomic_DNA"/>
</dbReference>
<keyword evidence="2" id="KW-0808">Transferase</keyword>
<dbReference type="PANTHER" id="PTHR43397">
    <property type="entry name" value="ERGOTHIONEINE BIOSYNTHESIS PROTEIN 1"/>
    <property type="match status" value="1"/>
</dbReference>
<dbReference type="InterPro" id="IPR029063">
    <property type="entry name" value="SAM-dependent_MTases_sf"/>
</dbReference>
<dbReference type="PIRSF" id="PIRSF018005">
    <property type="entry name" value="UCP018005"/>
    <property type="match status" value="1"/>
</dbReference>
<evidence type="ECO:0000256" key="2">
    <source>
        <dbReference type="ARBA" id="ARBA00022679"/>
    </source>
</evidence>
<dbReference type="Gene3D" id="3.40.50.150">
    <property type="entry name" value="Vaccinia Virus protein VP39"/>
    <property type="match status" value="1"/>
</dbReference>
<keyword evidence="1" id="KW-0489">Methyltransferase</keyword>
<dbReference type="Pfam" id="PF10017">
    <property type="entry name" value="Methyltransf_33"/>
    <property type="match status" value="1"/>
</dbReference>
<dbReference type="RefSeq" id="WP_063359871.1">
    <property type="nucleotide sequence ID" value="NZ_AUXZ01000001.1"/>
</dbReference>
<name>A0A167GTF6_9GAMM</name>
<protein>
    <recommendedName>
        <fullName evidence="3">Histidine-specific methyltransferase SAM-dependent domain-containing protein</fullName>
    </recommendedName>
</protein>
<dbReference type="InterPro" id="IPR019257">
    <property type="entry name" value="MeTrfase_dom"/>
</dbReference>
<dbReference type="InterPro" id="IPR051128">
    <property type="entry name" value="EgtD_Methyltrsf_superfamily"/>
</dbReference>
<evidence type="ECO:0000313" key="4">
    <source>
        <dbReference type="EMBL" id="KZN56532.1"/>
    </source>
</evidence>
<gene>
    <name evidence="4" type="ORF">N476_00215</name>
</gene>
<dbReference type="Proteomes" id="UP000076503">
    <property type="component" value="Unassembled WGS sequence"/>
</dbReference>
<dbReference type="InterPro" id="IPR017804">
    <property type="entry name" value="MeTrfase_EgtD-like"/>
</dbReference>
<dbReference type="PATRIC" id="fig|1365251.3.peg.42"/>
<evidence type="ECO:0000259" key="3">
    <source>
        <dbReference type="Pfam" id="PF10017"/>
    </source>
</evidence>
<dbReference type="SUPFAM" id="SSF53335">
    <property type="entry name" value="S-adenosyl-L-methionine-dependent methyltransferases"/>
    <property type="match status" value="1"/>
</dbReference>
<dbReference type="PANTHER" id="PTHR43397:SF1">
    <property type="entry name" value="ERGOTHIONEINE BIOSYNTHESIS PROTEIN 1"/>
    <property type="match status" value="1"/>
</dbReference>
<reference evidence="4 5" key="1">
    <citation type="submission" date="2013-07" db="EMBL/GenBank/DDBJ databases">
        <title>Comparative Genomic and Metabolomic Analysis of Twelve Strains of Pseudoalteromonas luteoviolacea.</title>
        <authorList>
            <person name="Vynne N.G."/>
            <person name="Mansson M."/>
            <person name="Gram L."/>
        </authorList>
    </citation>
    <scope>NUCLEOTIDE SEQUENCE [LARGE SCALE GENOMIC DNA]</scope>
    <source>
        <strain evidence="4 5">H33</strain>
    </source>
</reference>
<evidence type="ECO:0000256" key="1">
    <source>
        <dbReference type="ARBA" id="ARBA00022603"/>
    </source>
</evidence>
<evidence type="ECO:0000313" key="5">
    <source>
        <dbReference type="Proteomes" id="UP000076503"/>
    </source>
</evidence>
<sequence length="332" mass="38074">MTHFRLFTQDTHGESTQDDQLAIDVLIGLSAPSKHLSAKYFYDDTGSEIFQKITQHQDYYLTAKEVEIITNINKQLADVIDEQEIDIIELGVGDGHKSQLIIDGFLKSGCKVNFYPIDISEKAMFMLQENIMPNDNLVIHGVVAEYFDGLKLVRGQSTNKQLVLFLGSNIGNFNREQSLGFLRKLWASLKADDFIFIGFDLKKDVKKLTAAYNDEDGLTAKFNLNLLSRINKELGANFELDKFQHFGVYNPVLGAMESYVLSTEKQEVYISALQRAFQFDAYEAIHFEYSYKFSTNDIERLSQQSGFHVVKHFTDSNQYFVDSLWQVVKEER</sequence>
<proteinExistence type="predicted"/>
<organism evidence="4 5">
    <name type="scientific">Pseudoalteromonas luteoviolacea H33</name>
    <dbReference type="NCBI Taxonomy" id="1365251"/>
    <lineage>
        <taxon>Bacteria</taxon>
        <taxon>Pseudomonadati</taxon>
        <taxon>Pseudomonadota</taxon>
        <taxon>Gammaproteobacteria</taxon>
        <taxon>Alteromonadales</taxon>
        <taxon>Pseudoalteromonadaceae</taxon>
        <taxon>Pseudoalteromonas</taxon>
    </lineage>
</organism>
<dbReference type="GO" id="GO:0032259">
    <property type="term" value="P:methylation"/>
    <property type="evidence" value="ECO:0007669"/>
    <property type="project" value="UniProtKB-KW"/>
</dbReference>
<dbReference type="AlphaFoldDB" id="A0A167GTF6"/>